<dbReference type="InterPro" id="IPR054767">
    <property type="entry name" value="Cas10-Cmr2_palm2"/>
</dbReference>
<dbReference type="Gene3D" id="3.30.70.270">
    <property type="match status" value="1"/>
</dbReference>
<feature type="region of interest" description="Disordered" evidence="3">
    <location>
        <begin position="264"/>
        <end position="288"/>
    </location>
</feature>
<dbReference type="InterPro" id="IPR038242">
    <property type="entry name" value="Cmr2_N"/>
</dbReference>
<keyword evidence="2" id="KW-0051">Antiviral defense</keyword>
<accession>A0A139X6T1</accession>
<dbReference type="Gene3D" id="3.30.70.2220">
    <property type="entry name" value="CRISPR-Cas system, Cmr2 subunit, D1 domain, cysteine cluster"/>
    <property type="match status" value="1"/>
</dbReference>
<dbReference type="AlphaFoldDB" id="A0A139X6T1"/>
<dbReference type="InterPro" id="IPR024615">
    <property type="entry name" value="CRISPR-assoc_Cmr2_N"/>
</dbReference>
<dbReference type="InterPro" id="IPR043128">
    <property type="entry name" value="Rev_trsase/Diguanyl_cyclase"/>
</dbReference>
<organism evidence="6 7">
    <name type="scientific">Scytonema hofmannii PCC 7110</name>
    <dbReference type="NCBI Taxonomy" id="128403"/>
    <lineage>
        <taxon>Bacteria</taxon>
        <taxon>Bacillati</taxon>
        <taxon>Cyanobacteriota</taxon>
        <taxon>Cyanophyceae</taxon>
        <taxon>Nostocales</taxon>
        <taxon>Scytonemataceae</taxon>
        <taxon>Scytonema</taxon>
    </lineage>
</organism>
<keyword evidence="7" id="KW-1185">Reference proteome</keyword>
<dbReference type="GO" id="GO:0000166">
    <property type="term" value="F:nucleotide binding"/>
    <property type="evidence" value="ECO:0007669"/>
    <property type="project" value="UniProtKB-KW"/>
</dbReference>
<evidence type="ECO:0000313" key="6">
    <source>
        <dbReference type="EMBL" id="KYC40394.1"/>
    </source>
</evidence>
<protein>
    <submittedName>
        <fullName evidence="6">CRISPR-associated protein</fullName>
    </submittedName>
</protein>
<feature type="domain" description="CRISPR-associated protein Cmr2 N-terminal" evidence="4">
    <location>
        <begin position="6"/>
        <end position="57"/>
    </location>
</feature>
<evidence type="ECO:0000259" key="4">
    <source>
        <dbReference type="Pfam" id="PF12469"/>
    </source>
</evidence>
<dbReference type="STRING" id="128403.WA1_26640"/>
<name>A0A139X6T1_9CYAN</name>
<gene>
    <name evidence="6" type="ORF">WA1_26640</name>
</gene>
<evidence type="ECO:0000256" key="2">
    <source>
        <dbReference type="ARBA" id="ARBA00023118"/>
    </source>
</evidence>
<dbReference type="Pfam" id="PF22335">
    <property type="entry name" value="Cas10-Cmr2_palm2"/>
    <property type="match status" value="1"/>
</dbReference>
<dbReference type="OrthoDB" id="9758700at2"/>
<evidence type="ECO:0000313" key="7">
    <source>
        <dbReference type="Proteomes" id="UP000076925"/>
    </source>
</evidence>
<feature type="compositionally biased region" description="Basic and acidic residues" evidence="3">
    <location>
        <begin position="265"/>
        <end position="277"/>
    </location>
</feature>
<keyword evidence="1" id="KW-0547">Nucleotide-binding</keyword>
<evidence type="ECO:0000256" key="3">
    <source>
        <dbReference type="SAM" id="MobiDB-lite"/>
    </source>
</evidence>
<sequence length="555" mass="64656">MTSKIYTVITFSPVQGFIEKSRKLRDLYGSSFLLSYLSWVICATAKSNGYKVVSPALIDVAQGTPNQIIVEGDFQKEDAKAALNTAWQCVTESCREWIEQKIPGEYQSWRRIWGLWTKHSWEFFWVQGKPGESISDVRQSLNDKKYWRGWTGINWQGESSTLSGADAIAYPGLGKICDPRAYNYQQEKTEIRNFYEQLQKQLGEAFIDTSEELSVPELIKRMITHEVIAEKLIQRLEPSLKDNGVNIEELKTQIRKLSQELSPKSFKDLSRQNDKNGTDNQTPQKKYWTGWFQGDGDKAGDYLRQYPDKTHEFSQKMREWGKNFQQKSPLFCRVIYAGGDDFLGVFHDAKEGRELKPNYCINQFSKFKTEIWDQPEKKPISASVGFIWAAPGVPQRDVLQHCRLAEKSAKSNGRDRIAFRVLFNNGNHLEWICPWWLLEQDLLTSYQDRDKGKNWTHIYNDVAVLESRHAFNDESRHIAFGLLEIYFRNQSETIKQEKNWWNHNDEEGRLVGGILGDRQNYYKKNTQEIDETKLNKSLNDWIINLAKVGFHLCYQ</sequence>
<proteinExistence type="predicted"/>
<comment type="caution">
    <text evidence="6">The sequence shown here is derived from an EMBL/GenBank/DDBJ whole genome shotgun (WGS) entry which is preliminary data.</text>
</comment>
<dbReference type="GO" id="GO:0051607">
    <property type="term" value="P:defense response to virus"/>
    <property type="evidence" value="ECO:0007669"/>
    <property type="project" value="UniProtKB-KW"/>
</dbReference>
<evidence type="ECO:0000259" key="5">
    <source>
        <dbReference type="Pfam" id="PF22335"/>
    </source>
</evidence>
<evidence type="ECO:0000256" key="1">
    <source>
        <dbReference type="ARBA" id="ARBA00022741"/>
    </source>
</evidence>
<dbReference type="Pfam" id="PF12469">
    <property type="entry name" value="Cmr2_N"/>
    <property type="match status" value="1"/>
</dbReference>
<dbReference type="RefSeq" id="WP_017746841.1">
    <property type="nucleotide sequence ID" value="NZ_KQ976354.1"/>
</dbReference>
<dbReference type="EMBL" id="ANNX02000029">
    <property type="protein sequence ID" value="KYC40394.1"/>
    <property type="molecule type" value="Genomic_DNA"/>
</dbReference>
<reference evidence="6 7" key="1">
    <citation type="journal article" date="2013" name="Genome Biol. Evol.">
        <title>Genomes of Stigonematalean cyanobacteria (subsection V) and the evolution of oxygenic photosynthesis from prokaryotes to plastids.</title>
        <authorList>
            <person name="Dagan T."/>
            <person name="Roettger M."/>
            <person name="Stucken K."/>
            <person name="Landan G."/>
            <person name="Koch R."/>
            <person name="Major P."/>
            <person name="Gould S.B."/>
            <person name="Goremykin V.V."/>
            <person name="Rippka R."/>
            <person name="Tandeau de Marsac N."/>
            <person name="Gugger M."/>
            <person name="Lockhart P.J."/>
            <person name="Allen J.F."/>
            <person name="Brune I."/>
            <person name="Maus I."/>
            <person name="Puhler A."/>
            <person name="Martin W.F."/>
        </authorList>
    </citation>
    <scope>NUCLEOTIDE SEQUENCE [LARGE SCALE GENOMIC DNA]</scope>
    <source>
        <strain evidence="6 7">PCC 7110</strain>
    </source>
</reference>
<feature type="domain" description="Cas10/Cmr2 second palm" evidence="5">
    <location>
        <begin position="291"/>
        <end position="418"/>
    </location>
</feature>
<dbReference type="Proteomes" id="UP000076925">
    <property type="component" value="Unassembled WGS sequence"/>
</dbReference>